<dbReference type="Proteomes" id="UP000232722">
    <property type="component" value="Unassembled WGS sequence"/>
</dbReference>
<comment type="caution">
    <text evidence="2">The sequence shown here is derived from an EMBL/GenBank/DDBJ whole genome shotgun (WGS) entry which is preliminary data.</text>
</comment>
<proteinExistence type="predicted"/>
<gene>
    <name evidence="3" type="ORF">RhiirA1_466290</name>
    <name evidence="2" type="ORF">RhiirA5_422139</name>
</gene>
<organism evidence="2 5">
    <name type="scientific">Rhizophagus irregularis</name>
    <dbReference type="NCBI Taxonomy" id="588596"/>
    <lineage>
        <taxon>Eukaryota</taxon>
        <taxon>Fungi</taxon>
        <taxon>Fungi incertae sedis</taxon>
        <taxon>Mucoromycota</taxon>
        <taxon>Glomeromycotina</taxon>
        <taxon>Glomeromycetes</taxon>
        <taxon>Glomerales</taxon>
        <taxon>Glomeraceae</taxon>
        <taxon>Rhizophagus</taxon>
    </lineage>
</organism>
<accession>A0A2I1EZ99</accession>
<evidence type="ECO:0000313" key="4">
    <source>
        <dbReference type="Proteomes" id="UP000232688"/>
    </source>
</evidence>
<sequence>MGLPYHYNSRAKLEWICENKHRWEAVPNGIQQGSWCPYCVGAEGVASVPVGIQTDLYRC</sequence>
<dbReference type="InterPro" id="IPR025487">
    <property type="entry name" value="DUF4379"/>
</dbReference>
<evidence type="ECO:0000313" key="2">
    <source>
        <dbReference type="EMBL" id="PKC04513.1"/>
    </source>
</evidence>
<feature type="domain" description="Treble clef zinc finger" evidence="1">
    <location>
        <begin position="7"/>
        <end position="41"/>
    </location>
</feature>
<name>A0A2I1EZ99_9GLOM</name>
<dbReference type="EMBL" id="LLXH01000961">
    <property type="protein sequence ID" value="PKC61605.1"/>
    <property type="molecule type" value="Genomic_DNA"/>
</dbReference>
<reference evidence="3 4" key="4">
    <citation type="submission" date="2017-10" db="EMBL/GenBank/DDBJ databases">
        <title>Genome analyses suggest a sexual origin of heterokaryosis in a supposedly ancient asexual fungus.</title>
        <authorList>
            <person name="Corradi N."/>
            <person name="Sedzielewska K."/>
            <person name="Noel J."/>
            <person name="Charron P."/>
            <person name="Farinelli L."/>
            <person name="Marton T."/>
            <person name="Kruger M."/>
            <person name="Pelin A."/>
            <person name="Brachmann A."/>
            <person name="Corradi N."/>
        </authorList>
    </citation>
    <scope>NUCLEOTIDE SEQUENCE [LARGE SCALE GENOMIC DNA]</scope>
    <source>
        <strain evidence="3 4">A1</strain>
    </source>
</reference>
<evidence type="ECO:0000313" key="3">
    <source>
        <dbReference type="EMBL" id="PKC61605.1"/>
    </source>
</evidence>
<dbReference type="VEuPathDB" id="FungiDB:RhiirA1_466290"/>
<dbReference type="AlphaFoldDB" id="A0A2I1EZ99"/>
<dbReference type="Pfam" id="PF14311">
    <property type="entry name" value="DUF4379"/>
    <property type="match status" value="1"/>
</dbReference>
<reference evidence="2 5" key="2">
    <citation type="submission" date="2017-09" db="EMBL/GenBank/DDBJ databases">
        <title>Extensive intraspecific genome diversity in a model arbuscular mycorrhizal fungus.</title>
        <authorList>
            <person name="Chen E.C."/>
            <person name="Morin E."/>
            <person name="Beaudet D."/>
            <person name="Noel J."/>
            <person name="Ndikumana S."/>
            <person name="Charron P."/>
            <person name="St-Onge C."/>
            <person name="Giorgi J."/>
            <person name="Grigoriev I.V."/>
            <person name="Roux C."/>
            <person name="Martin F.M."/>
            <person name="Corradi N."/>
        </authorList>
    </citation>
    <scope>NUCLEOTIDE SEQUENCE [LARGE SCALE GENOMIC DNA]</scope>
    <source>
        <strain evidence="2 5">A5</strain>
    </source>
</reference>
<evidence type="ECO:0000313" key="5">
    <source>
        <dbReference type="Proteomes" id="UP000232722"/>
    </source>
</evidence>
<dbReference type="EMBL" id="LLXJ01000997">
    <property type="protein sequence ID" value="PKC04513.1"/>
    <property type="molecule type" value="Genomic_DNA"/>
</dbReference>
<reference evidence="3 4" key="3">
    <citation type="submission" date="2017-10" db="EMBL/GenBank/DDBJ databases">
        <title>Extensive intraspecific genome diversity in a model arbuscular mycorrhizal fungus.</title>
        <authorList>
            <person name="Chen E.C.H."/>
            <person name="Morin E."/>
            <person name="Baudet D."/>
            <person name="Noel J."/>
            <person name="Ndikumana S."/>
            <person name="Charron P."/>
            <person name="St-Onge C."/>
            <person name="Giorgi J."/>
            <person name="Grigoriev I.V."/>
            <person name="Roux C."/>
            <person name="Martin F.M."/>
            <person name="Corradi N."/>
        </authorList>
    </citation>
    <scope>NUCLEOTIDE SEQUENCE [LARGE SCALE GENOMIC DNA]</scope>
    <source>
        <strain evidence="3 4">A1</strain>
    </source>
</reference>
<protein>
    <recommendedName>
        <fullName evidence="1">Treble clef zinc finger domain-containing protein</fullName>
    </recommendedName>
</protein>
<dbReference type="Proteomes" id="UP000232688">
    <property type="component" value="Unassembled WGS sequence"/>
</dbReference>
<evidence type="ECO:0000259" key="1">
    <source>
        <dbReference type="Pfam" id="PF14311"/>
    </source>
</evidence>
<reference evidence="2 5" key="1">
    <citation type="submission" date="2016-04" db="EMBL/GenBank/DDBJ databases">
        <title>Genome analyses suggest a sexual origin of heterokaryosis in a supposedly ancient asexual fungus.</title>
        <authorList>
            <person name="Ropars J."/>
            <person name="Sedzielewska K."/>
            <person name="Noel J."/>
            <person name="Charron P."/>
            <person name="Farinelli L."/>
            <person name="Marton T."/>
            <person name="Kruger M."/>
            <person name="Pelin A."/>
            <person name="Brachmann A."/>
            <person name="Corradi N."/>
        </authorList>
    </citation>
    <scope>NUCLEOTIDE SEQUENCE [LARGE SCALE GENOMIC DNA]</scope>
    <source>
        <strain evidence="2 5">A5</strain>
    </source>
</reference>